<dbReference type="Proteomes" id="UP000663845">
    <property type="component" value="Unassembled WGS sequence"/>
</dbReference>
<sequence length="98" mass="10659">MCIVVSGTTFGGGTYTVIGELAKQRFPEDKLPQAFSKPISLSAGISLRITKKRNQYEYTIYLGNSTIFVQNSTTAGQLLILAVETNSEFSTICLDTTV</sequence>
<gene>
    <name evidence="1" type="ORF">JYZ213_LOCUS16121</name>
</gene>
<evidence type="ECO:0000313" key="2">
    <source>
        <dbReference type="Proteomes" id="UP000663845"/>
    </source>
</evidence>
<name>A0A814GZM2_9BILA</name>
<protein>
    <submittedName>
        <fullName evidence="1">Uncharacterized protein</fullName>
    </submittedName>
</protein>
<dbReference type="EMBL" id="CAJNOG010000143">
    <property type="protein sequence ID" value="CAF1003328.1"/>
    <property type="molecule type" value="Genomic_DNA"/>
</dbReference>
<accession>A0A814GZM2</accession>
<organism evidence="1 2">
    <name type="scientific">Adineta steineri</name>
    <dbReference type="NCBI Taxonomy" id="433720"/>
    <lineage>
        <taxon>Eukaryota</taxon>
        <taxon>Metazoa</taxon>
        <taxon>Spiralia</taxon>
        <taxon>Gnathifera</taxon>
        <taxon>Rotifera</taxon>
        <taxon>Eurotatoria</taxon>
        <taxon>Bdelloidea</taxon>
        <taxon>Adinetida</taxon>
        <taxon>Adinetidae</taxon>
        <taxon>Adineta</taxon>
    </lineage>
</organism>
<evidence type="ECO:0000313" key="1">
    <source>
        <dbReference type="EMBL" id="CAF1003328.1"/>
    </source>
</evidence>
<dbReference type="AlphaFoldDB" id="A0A814GZM2"/>
<proteinExistence type="predicted"/>
<reference evidence="1" key="1">
    <citation type="submission" date="2021-02" db="EMBL/GenBank/DDBJ databases">
        <authorList>
            <person name="Nowell W R."/>
        </authorList>
    </citation>
    <scope>NUCLEOTIDE SEQUENCE</scope>
</reference>
<comment type="caution">
    <text evidence="1">The sequence shown here is derived from an EMBL/GenBank/DDBJ whole genome shotgun (WGS) entry which is preliminary data.</text>
</comment>